<proteinExistence type="predicted"/>
<gene>
    <name evidence="2" type="ORF">CFOL_v3_16340</name>
</gene>
<protein>
    <submittedName>
        <fullName evidence="2">Uncharacterized protein</fullName>
    </submittedName>
</protein>
<keyword evidence="1" id="KW-1133">Transmembrane helix</keyword>
<dbReference type="PANTHER" id="PTHR15852:SF29">
    <property type="entry name" value="PLASTID TRANSCRIPTIONALLY ACTIVE PROTEIN"/>
    <property type="match status" value="1"/>
</dbReference>
<keyword evidence="1" id="KW-0472">Membrane</keyword>
<dbReference type="SUPFAM" id="SSF57938">
    <property type="entry name" value="DnaJ/Hsp40 cysteine-rich domain"/>
    <property type="match status" value="1"/>
</dbReference>
<name>A0A1Q3BY89_CEPFO</name>
<evidence type="ECO:0000313" key="2">
    <source>
        <dbReference type="EMBL" id="GAV72852.1"/>
    </source>
</evidence>
<dbReference type="FunCoup" id="A0A1Q3BY89">
    <property type="interactions" value="262"/>
</dbReference>
<dbReference type="Proteomes" id="UP000187406">
    <property type="component" value="Unassembled WGS sequence"/>
</dbReference>
<dbReference type="AlphaFoldDB" id="A0A1Q3BY89"/>
<organism evidence="2 3">
    <name type="scientific">Cephalotus follicularis</name>
    <name type="common">Albany pitcher plant</name>
    <dbReference type="NCBI Taxonomy" id="3775"/>
    <lineage>
        <taxon>Eukaryota</taxon>
        <taxon>Viridiplantae</taxon>
        <taxon>Streptophyta</taxon>
        <taxon>Embryophyta</taxon>
        <taxon>Tracheophyta</taxon>
        <taxon>Spermatophyta</taxon>
        <taxon>Magnoliopsida</taxon>
        <taxon>eudicotyledons</taxon>
        <taxon>Gunneridae</taxon>
        <taxon>Pentapetalae</taxon>
        <taxon>rosids</taxon>
        <taxon>fabids</taxon>
        <taxon>Oxalidales</taxon>
        <taxon>Cephalotaceae</taxon>
        <taxon>Cephalotus</taxon>
    </lineage>
</organism>
<sequence>MIPKPLRVLGTGAALIVGGVATLRLVSSFALGAIGAIVEKRQKKFALPCGQCKGRGFYMCKLCKGNATIQWSPLSDPLFINPCLCPTCDGHRVQRCLNCLGKGYY</sequence>
<dbReference type="STRING" id="3775.A0A1Q3BY89"/>
<comment type="caution">
    <text evidence="2">The sequence shown here is derived from an EMBL/GenBank/DDBJ whole genome shotgun (WGS) entry which is preliminary data.</text>
</comment>
<evidence type="ECO:0000256" key="1">
    <source>
        <dbReference type="SAM" id="Phobius"/>
    </source>
</evidence>
<keyword evidence="3" id="KW-1185">Reference proteome</keyword>
<accession>A0A1Q3BY89</accession>
<evidence type="ECO:0000313" key="3">
    <source>
        <dbReference type="Proteomes" id="UP000187406"/>
    </source>
</evidence>
<dbReference type="EMBL" id="BDDD01001043">
    <property type="protein sequence ID" value="GAV72852.1"/>
    <property type="molecule type" value="Genomic_DNA"/>
</dbReference>
<dbReference type="InParanoid" id="A0A1Q3BY89"/>
<dbReference type="InterPro" id="IPR036410">
    <property type="entry name" value="HSP_DnaJ_Cys-rich_dom_sf"/>
</dbReference>
<dbReference type="PANTHER" id="PTHR15852">
    <property type="entry name" value="PLASTID TRANSCRIPTIONALLY ACTIVE PROTEIN"/>
    <property type="match status" value="1"/>
</dbReference>
<dbReference type="OrthoDB" id="513013at2759"/>
<feature type="transmembrane region" description="Helical" evidence="1">
    <location>
        <begin position="12"/>
        <end position="38"/>
    </location>
</feature>
<keyword evidence="1" id="KW-0812">Transmembrane</keyword>
<reference evidence="3" key="1">
    <citation type="submission" date="2016-04" db="EMBL/GenBank/DDBJ databases">
        <title>Cephalotus genome sequencing.</title>
        <authorList>
            <person name="Fukushima K."/>
            <person name="Hasebe M."/>
            <person name="Fang X."/>
        </authorList>
    </citation>
    <scope>NUCLEOTIDE SEQUENCE [LARGE SCALE GENOMIC DNA]</scope>
    <source>
        <strain evidence="3">cv. St1</strain>
    </source>
</reference>